<name>A0ABT4RA61_9CORY</name>
<dbReference type="EMBL" id="JAKMUR010000015">
    <property type="protein sequence ID" value="MCZ9292202.1"/>
    <property type="molecule type" value="Genomic_DNA"/>
</dbReference>
<feature type="domain" description="DUF6542" evidence="3">
    <location>
        <begin position="18"/>
        <end position="140"/>
    </location>
</feature>
<feature type="transmembrane region" description="Helical" evidence="2">
    <location>
        <begin position="110"/>
        <end position="134"/>
    </location>
</feature>
<dbReference type="Proteomes" id="UP001146453">
    <property type="component" value="Unassembled WGS sequence"/>
</dbReference>
<comment type="caution">
    <text evidence="4">The sequence shown here is derived from an EMBL/GenBank/DDBJ whole genome shotgun (WGS) entry which is preliminary data.</text>
</comment>
<evidence type="ECO:0000256" key="2">
    <source>
        <dbReference type="SAM" id="Phobius"/>
    </source>
</evidence>
<evidence type="ECO:0000313" key="4">
    <source>
        <dbReference type="EMBL" id="MCZ9292202.1"/>
    </source>
</evidence>
<keyword evidence="2" id="KW-1133">Transmembrane helix</keyword>
<dbReference type="Pfam" id="PF20177">
    <property type="entry name" value="DUF6542"/>
    <property type="match status" value="1"/>
</dbReference>
<reference evidence="4" key="1">
    <citation type="submission" date="2022-02" db="EMBL/GenBank/DDBJ databases">
        <title>Corynebacterium sp. from urogenital microbiome.</title>
        <authorList>
            <person name="Cappelli E.A."/>
            <person name="Ribeiro T.G."/>
            <person name="Peixe L."/>
        </authorList>
    </citation>
    <scope>NUCLEOTIDE SEQUENCE</scope>
    <source>
        <strain evidence="4">C8Ua_144</strain>
    </source>
</reference>
<keyword evidence="2" id="KW-0472">Membrane</keyword>
<keyword evidence="2" id="KW-0812">Transmembrane</keyword>
<evidence type="ECO:0000259" key="3">
    <source>
        <dbReference type="Pfam" id="PF20177"/>
    </source>
</evidence>
<dbReference type="RefSeq" id="WP_269952536.1">
    <property type="nucleotide sequence ID" value="NZ_JAKMUR010000015.1"/>
</dbReference>
<gene>
    <name evidence="4" type="ORF">L8U61_08650</name>
</gene>
<feature type="transmembrane region" description="Helical" evidence="2">
    <location>
        <begin position="45"/>
        <end position="64"/>
    </location>
</feature>
<protein>
    <recommendedName>
        <fullName evidence="3">DUF6542 domain-containing protein</fullName>
    </recommendedName>
</protein>
<evidence type="ECO:0000256" key="1">
    <source>
        <dbReference type="SAM" id="MobiDB-lite"/>
    </source>
</evidence>
<feature type="compositionally biased region" description="Basic and acidic residues" evidence="1">
    <location>
        <begin position="187"/>
        <end position="212"/>
    </location>
</feature>
<accession>A0ABT4RA61</accession>
<sequence>MSHVSHRNSTSPSATFHGLPTGSGIGIIFAALFTGVLLSLSTGVIGWPFLALYAVAVIVVATLVNPRGLFLNVASAPILFVIAVVVAGWVMSRDQIAAGGSSGKAALLLVFYPVTELFPVLFAVTLGSIIIAFVRIRLIKRHNEQLLRRETAERTRINRSNRRTNSEGRRARERAKAVSVDELLRRADSERSVKRTERAERAERAGRTERAQKKSPRSGSTSIAERLGEDLYKG</sequence>
<keyword evidence="5" id="KW-1185">Reference proteome</keyword>
<organism evidence="4 5">
    <name type="scientific">Corynebacterium lehmanniae</name>
    <dbReference type="NCBI Taxonomy" id="2913497"/>
    <lineage>
        <taxon>Bacteria</taxon>
        <taxon>Bacillati</taxon>
        <taxon>Actinomycetota</taxon>
        <taxon>Actinomycetes</taxon>
        <taxon>Mycobacteriales</taxon>
        <taxon>Corynebacteriaceae</taxon>
        <taxon>Corynebacterium</taxon>
    </lineage>
</organism>
<feature type="transmembrane region" description="Helical" evidence="2">
    <location>
        <begin position="21"/>
        <end position="39"/>
    </location>
</feature>
<feature type="transmembrane region" description="Helical" evidence="2">
    <location>
        <begin position="69"/>
        <end position="90"/>
    </location>
</feature>
<proteinExistence type="predicted"/>
<dbReference type="InterPro" id="IPR046672">
    <property type="entry name" value="DUF6542"/>
</dbReference>
<evidence type="ECO:0000313" key="5">
    <source>
        <dbReference type="Proteomes" id="UP001146453"/>
    </source>
</evidence>
<feature type="region of interest" description="Disordered" evidence="1">
    <location>
        <begin position="187"/>
        <end position="234"/>
    </location>
</feature>